<dbReference type="Gramene" id="KRH69534">
    <property type="protein sequence ID" value="KRH69534"/>
    <property type="gene ID" value="GLYMA_02G033800"/>
</dbReference>
<proteinExistence type="predicted"/>
<accession>K7K679</accession>
<evidence type="ECO:0000313" key="3">
    <source>
        <dbReference type="Proteomes" id="UP000008827"/>
    </source>
</evidence>
<evidence type="ECO:0000313" key="2">
    <source>
        <dbReference type="EnsemblPlants" id="KRH69534"/>
    </source>
</evidence>
<reference evidence="1" key="3">
    <citation type="submission" date="2018-07" db="EMBL/GenBank/DDBJ databases">
        <title>WGS assembly of Glycine max.</title>
        <authorList>
            <person name="Schmutz J."/>
            <person name="Cannon S."/>
            <person name="Schlueter J."/>
            <person name="Ma J."/>
            <person name="Mitros T."/>
            <person name="Nelson W."/>
            <person name="Hyten D."/>
            <person name="Song Q."/>
            <person name="Thelen J."/>
            <person name="Cheng J."/>
            <person name="Xu D."/>
            <person name="Hellsten U."/>
            <person name="May G."/>
            <person name="Yu Y."/>
            <person name="Sakurai T."/>
            <person name="Umezawa T."/>
            <person name="Bhattacharyya M."/>
            <person name="Sandhu D."/>
            <person name="Valliyodan B."/>
            <person name="Lindquist E."/>
            <person name="Peto M."/>
            <person name="Grant D."/>
            <person name="Shu S."/>
            <person name="Goodstein D."/>
            <person name="Barry K."/>
            <person name="Futrell-Griggs M."/>
            <person name="Abernathy B."/>
            <person name="Du J."/>
            <person name="Tian Z."/>
            <person name="Zhu L."/>
            <person name="Gill N."/>
            <person name="Joshi T."/>
            <person name="Libault M."/>
            <person name="Sethuraman A."/>
            <person name="Zhang X."/>
            <person name="Shinozaki K."/>
            <person name="Nguyen H."/>
            <person name="Wing R."/>
            <person name="Cregan P."/>
            <person name="Specht J."/>
            <person name="Grimwood J."/>
            <person name="Rokhsar D."/>
            <person name="Stacey G."/>
            <person name="Shoemaker R."/>
            <person name="Jackson S."/>
        </authorList>
    </citation>
    <scope>NUCLEOTIDE SEQUENCE</scope>
    <source>
        <tissue evidence="1">Callus</tissue>
    </source>
</reference>
<reference evidence="1 2" key="1">
    <citation type="journal article" date="2010" name="Nature">
        <title>Genome sequence of the palaeopolyploid soybean.</title>
        <authorList>
            <person name="Schmutz J."/>
            <person name="Cannon S.B."/>
            <person name="Schlueter J."/>
            <person name="Ma J."/>
            <person name="Mitros T."/>
            <person name="Nelson W."/>
            <person name="Hyten D.L."/>
            <person name="Song Q."/>
            <person name="Thelen J.J."/>
            <person name="Cheng J."/>
            <person name="Xu D."/>
            <person name="Hellsten U."/>
            <person name="May G.D."/>
            <person name="Yu Y."/>
            <person name="Sakurai T."/>
            <person name="Umezawa T."/>
            <person name="Bhattacharyya M.K."/>
            <person name="Sandhu D."/>
            <person name="Valliyodan B."/>
            <person name="Lindquist E."/>
            <person name="Peto M."/>
            <person name="Grant D."/>
            <person name="Shu S."/>
            <person name="Goodstein D."/>
            <person name="Barry K."/>
            <person name="Futrell-Griggs M."/>
            <person name="Abernathy B."/>
            <person name="Du J."/>
            <person name="Tian Z."/>
            <person name="Zhu L."/>
            <person name="Gill N."/>
            <person name="Joshi T."/>
            <person name="Libault M."/>
            <person name="Sethuraman A."/>
            <person name="Zhang X.-C."/>
            <person name="Shinozaki K."/>
            <person name="Nguyen H.T."/>
            <person name="Wing R.A."/>
            <person name="Cregan P."/>
            <person name="Specht J."/>
            <person name="Grimwood J."/>
            <person name="Rokhsar D."/>
            <person name="Stacey G."/>
            <person name="Shoemaker R.C."/>
            <person name="Jackson S.A."/>
        </authorList>
    </citation>
    <scope>NUCLEOTIDE SEQUENCE [LARGE SCALE GENOMIC DNA]</scope>
    <source>
        <strain evidence="2">cv. Williams 82</strain>
        <tissue evidence="1">Callus</tissue>
    </source>
</reference>
<dbReference type="HOGENOM" id="CLU_3072544_0_0_1"/>
<dbReference type="Proteomes" id="UP000008827">
    <property type="component" value="Chromosome 2"/>
</dbReference>
<dbReference type="EnsemblPlants" id="KRH69534">
    <property type="protein sequence ID" value="KRH69534"/>
    <property type="gene ID" value="GLYMA_02G033800"/>
</dbReference>
<sequence>MKELCNILSVKFSTLQILWIIKSSCLCSQIVEEVKKVKHDMRIWSLGRAKLWL</sequence>
<dbReference type="InParanoid" id="K7K679"/>
<keyword evidence="3" id="KW-1185">Reference proteome</keyword>
<evidence type="ECO:0000313" key="1">
    <source>
        <dbReference type="EMBL" id="KRH69534.1"/>
    </source>
</evidence>
<name>K7K679_SOYBN</name>
<dbReference type="AlphaFoldDB" id="K7K679"/>
<reference evidence="2" key="2">
    <citation type="submission" date="2018-02" db="UniProtKB">
        <authorList>
            <consortium name="EnsemblPlants"/>
        </authorList>
    </citation>
    <scope>IDENTIFICATION</scope>
    <source>
        <strain evidence="2">Williams 82</strain>
    </source>
</reference>
<gene>
    <name evidence="1" type="ORF">GLYMA_02G033800</name>
</gene>
<dbReference type="PaxDb" id="3847-GLYMA02G03840.1"/>
<organism evidence="2">
    <name type="scientific">Glycine max</name>
    <name type="common">Soybean</name>
    <name type="synonym">Glycine hispida</name>
    <dbReference type="NCBI Taxonomy" id="3847"/>
    <lineage>
        <taxon>Eukaryota</taxon>
        <taxon>Viridiplantae</taxon>
        <taxon>Streptophyta</taxon>
        <taxon>Embryophyta</taxon>
        <taxon>Tracheophyta</taxon>
        <taxon>Spermatophyta</taxon>
        <taxon>Magnoliopsida</taxon>
        <taxon>eudicotyledons</taxon>
        <taxon>Gunneridae</taxon>
        <taxon>Pentapetalae</taxon>
        <taxon>rosids</taxon>
        <taxon>fabids</taxon>
        <taxon>Fabales</taxon>
        <taxon>Fabaceae</taxon>
        <taxon>Papilionoideae</taxon>
        <taxon>50 kb inversion clade</taxon>
        <taxon>NPAAA clade</taxon>
        <taxon>indigoferoid/millettioid clade</taxon>
        <taxon>Phaseoleae</taxon>
        <taxon>Glycine</taxon>
        <taxon>Glycine subgen. Soja</taxon>
    </lineage>
</organism>
<dbReference type="EMBL" id="CM000835">
    <property type="protein sequence ID" value="KRH69534.1"/>
    <property type="molecule type" value="Genomic_DNA"/>
</dbReference>
<protein>
    <submittedName>
        <fullName evidence="1 2">Uncharacterized protein</fullName>
    </submittedName>
</protein>